<feature type="region of interest" description="Disordered" evidence="6">
    <location>
        <begin position="482"/>
        <end position="518"/>
    </location>
</feature>
<keyword evidence="4" id="KW-0378">Hydrolase</keyword>
<comment type="similarity">
    <text evidence="1">Belongs to the peptidase C15 family.</text>
</comment>
<dbReference type="GO" id="GO:0016920">
    <property type="term" value="F:pyroglutamyl-peptidase activity"/>
    <property type="evidence" value="ECO:0007669"/>
    <property type="project" value="InterPro"/>
</dbReference>
<dbReference type="Pfam" id="PF01470">
    <property type="entry name" value="Peptidase_C15"/>
    <property type="match status" value="1"/>
</dbReference>
<evidence type="ECO:0000256" key="2">
    <source>
        <dbReference type="ARBA" id="ARBA00022490"/>
    </source>
</evidence>
<evidence type="ECO:0000256" key="4">
    <source>
        <dbReference type="ARBA" id="ARBA00022801"/>
    </source>
</evidence>
<name>A0A195D9R1_9HYME</name>
<reference evidence="7 8" key="1">
    <citation type="submission" date="2015-09" db="EMBL/GenBank/DDBJ databases">
        <title>Trachymyrmex cornetzi WGS genome.</title>
        <authorList>
            <person name="Nygaard S."/>
            <person name="Hu H."/>
            <person name="Boomsma J."/>
            <person name="Zhang G."/>
        </authorList>
    </citation>
    <scope>NUCLEOTIDE SEQUENCE [LARGE SCALE GENOMIC DNA]</scope>
    <source>
        <strain evidence="7">Tcor2-1</strain>
        <tissue evidence="7">Whole body</tissue>
    </source>
</reference>
<protein>
    <submittedName>
        <fullName evidence="7">Pyroglutamyl-peptidase 1</fullName>
    </submittedName>
</protein>
<evidence type="ECO:0000256" key="1">
    <source>
        <dbReference type="ARBA" id="ARBA00006641"/>
    </source>
</evidence>
<feature type="compositionally biased region" description="Polar residues" evidence="6">
    <location>
        <begin position="552"/>
        <end position="561"/>
    </location>
</feature>
<dbReference type="Proteomes" id="UP000078492">
    <property type="component" value="Unassembled WGS sequence"/>
</dbReference>
<dbReference type="InterPro" id="IPR036440">
    <property type="entry name" value="Peptidase_C15-like_sf"/>
</dbReference>
<evidence type="ECO:0000256" key="3">
    <source>
        <dbReference type="ARBA" id="ARBA00022670"/>
    </source>
</evidence>
<dbReference type="SUPFAM" id="SSF53182">
    <property type="entry name" value="Pyrrolidone carboxyl peptidase (pyroglutamate aminopeptidase)"/>
    <property type="match status" value="1"/>
</dbReference>
<evidence type="ECO:0000313" key="8">
    <source>
        <dbReference type="Proteomes" id="UP000078492"/>
    </source>
</evidence>
<accession>A0A195D9R1</accession>
<dbReference type="STRING" id="471704.A0A195D9R1"/>
<dbReference type="GO" id="GO:0006508">
    <property type="term" value="P:proteolysis"/>
    <property type="evidence" value="ECO:0007669"/>
    <property type="project" value="UniProtKB-KW"/>
</dbReference>
<keyword evidence="5" id="KW-0788">Thiol protease</keyword>
<dbReference type="PRINTS" id="PR00706">
    <property type="entry name" value="PYROGLUPTASE"/>
</dbReference>
<keyword evidence="2" id="KW-0963">Cytoplasm</keyword>
<evidence type="ECO:0000256" key="6">
    <source>
        <dbReference type="SAM" id="MobiDB-lite"/>
    </source>
</evidence>
<feature type="region of interest" description="Disordered" evidence="6">
    <location>
        <begin position="549"/>
        <end position="586"/>
    </location>
</feature>
<gene>
    <name evidence="7" type="ORF">ALC57_18175</name>
</gene>
<dbReference type="Gene3D" id="3.40.630.20">
    <property type="entry name" value="Peptidase C15, pyroglutamyl peptidase I-like"/>
    <property type="match status" value="1"/>
</dbReference>
<keyword evidence="3" id="KW-0645">Protease</keyword>
<dbReference type="CDD" id="cd00501">
    <property type="entry name" value="Peptidase_C15"/>
    <property type="match status" value="1"/>
</dbReference>
<dbReference type="EMBL" id="KQ981082">
    <property type="protein sequence ID" value="KYN09655.1"/>
    <property type="molecule type" value="Genomic_DNA"/>
</dbReference>
<dbReference type="AlphaFoldDB" id="A0A195D9R1"/>
<dbReference type="InterPro" id="IPR016125">
    <property type="entry name" value="Peptidase_C15-like"/>
</dbReference>
<evidence type="ECO:0000313" key="7">
    <source>
        <dbReference type="EMBL" id="KYN09655.1"/>
    </source>
</evidence>
<feature type="compositionally biased region" description="Basic and acidic residues" evidence="6">
    <location>
        <begin position="498"/>
        <end position="507"/>
    </location>
</feature>
<sequence length="1046" mass="114955">MDANAKCTILVTGFGPFSTHTVNASWEAVKELQELWKNSVEFSDVKLVVEKIPVSYDYVSDYIPQLWKKHNPSIVLHVGVSHEAKSLMIEQHAHSNGYNRFDIYNKCPDETDVECKVLKTEVDVRELCNNVNENFERSGCKACLSDNAGRYLCEYIFYQSLCIEPTKTLFVHVPDFDNYPSKQTANDLNLPIRIHKKTNVYLKMPCNTIAATFVDDNMNPEGNDGNSQGKAEVRLDVGLKNDNQSVDQDARTSKVQLENGAEEQLRLNNNSGESNIKLVLPSKTSVVLSNGTNSIQTPVSDSANFLEQNVCQDANISSIFTNATANIKSQTVNTNTVNCQLKHKTVMNASSLNLPKSQMHLNLSSTQANIHHNHNLGPAVLNSTATTSAMLHSSVSTLNVSVIPPNLSTIKSNDDMDMKNNVDYASAIEKCPSKVSCSSDSSPEADCSWTSKSYGSKRVLNNIGGSIGSTSHGTCSFLRPNINGSREVAGPSGLQRTSQREQIERMDSSSGNEGDMSDGEDYCFYTYKGNNDVIPLDQQEELNQVHAANQEAEGQNHSGRSSPEMDYLEMDFDPGPSCEQDTGDSDLASINEDIQNIALDNVEQDPVLNDLSSGKVVSRQGLVSIPQTSKQTAQHVNHTTFQQCTSNQCTVEQSAKSTYSAPWMPSTSAGTGRWDSATLYRNTGCPVRESYGYHNTSGDLISPGDNRDSDSELWIESSTASLPDNSNLNARKVNLISTLYHRIMAKKLMLNKHAAFNQSGDSNLENELCNERLDGLPPVEKVMLWSEQEATMKQVTQIGTSACGATSAINALLALNVSFSLEVLVKSVNTKLRELGVPLPRYLVSRSVAGATHKDIARGITLSTHGAAVTKFFAFYPERKVSLSHWLHYWISRGAAPIATLNLQHCGEGCDIPDAWHHQMIFGVGQAGIYLTNPLECLPEQLVWHQLVSPSILLIRKTDVLAHWNENTDLTPLATMDQKWRKLNVLGQVVNMVRESMSQRQQPNSTITGATHIRIPASYPAGITLVMCADSAAATELLHAEQLPLL</sequence>
<dbReference type="PANTHER" id="PTHR23402">
    <property type="entry name" value="PROTEASE FAMILY C15 PYROGLUTAMYL-PEPTIDASE I-RELATED"/>
    <property type="match status" value="1"/>
</dbReference>
<proteinExistence type="inferred from homology"/>
<dbReference type="GO" id="GO:0005829">
    <property type="term" value="C:cytosol"/>
    <property type="evidence" value="ECO:0007669"/>
    <property type="project" value="InterPro"/>
</dbReference>
<organism evidence="7 8">
    <name type="scientific">Trachymyrmex cornetzi</name>
    <dbReference type="NCBI Taxonomy" id="471704"/>
    <lineage>
        <taxon>Eukaryota</taxon>
        <taxon>Metazoa</taxon>
        <taxon>Ecdysozoa</taxon>
        <taxon>Arthropoda</taxon>
        <taxon>Hexapoda</taxon>
        <taxon>Insecta</taxon>
        <taxon>Pterygota</taxon>
        <taxon>Neoptera</taxon>
        <taxon>Endopterygota</taxon>
        <taxon>Hymenoptera</taxon>
        <taxon>Apocrita</taxon>
        <taxon>Aculeata</taxon>
        <taxon>Formicoidea</taxon>
        <taxon>Formicidae</taxon>
        <taxon>Myrmicinae</taxon>
        <taxon>Trachymyrmex</taxon>
    </lineage>
</organism>
<evidence type="ECO:0000256" key="5">
    <source>
        <dbReference type="ARBA" id="ARBA00022807"/>
    </source>
</evidence>
<keyword evidence="8" id="KW-1185">Reference proteome</keyword>
<dbReference type="PANTHER" id="PTHR23402:SF1">
    <property type="entry name" value="PYROGLUTAMYL-PEPTIDASE I"/>
    <property type="match status" value="1"/>
</dbReference>
<dbReference type="OrthoDB" id="10064600at2759"/>
<dbReference type="InterPro" id="IPR000816">
    <property type="entry name" value="Peptidase_C15"/>
</dbReference>